<name>A0A7W8XF44_9HYPH</name>
<dbReference type="AlphaFoldDB" id="A0A7W8XF44"/>
<accession>A0A7W8XF44</accession>
<dbReference type="EMBL" id="JACHBC010000004">
    <property type="protein sequence ID" value="MBB5560643.1"/>
    <property type="molecule type" value="Genomic_DNA"/>
</dbReference>
<reference evidence="1 2" key="1">
    <citation type="submission" date="2020-08" db="EMBL/GenBank/DDBJ databases">
        <title>Genomic Encyclopedia of Type Strains, Phase IV (KMG-V): Genome sequencing to study the core and pangenomes of soil and plant-associated prokaryotes.</title>
        <authorList>
            <person name="Whitman W."/>
        </authorList>
    </citation>
    <scope>NUCLEOTIDE SEQUENCE [LARGE SCALE GENOMIC DNA]</scope>
    <source>
        <strain evidence="1 2">SEMIA 4034</strain>
    </source>
</reference>
<evidence type="ECO:0000313" key="1">
    <source>
        <dbReference type="EMBL" id="MBB5560643.1"/>
    </source>
</evidence>
<dbReference type="Proteomes" id="UP000528824">
    <property type="component" value="Unassembled WGS sequence"/>
</dbReference>
<protein>
    <submittedName>
        <fullName evidence="1">Uncharacterized protein</fullName>
    </submittedName>
</protein>
<keyword evidence="2" id="KW-1185">Reference proteome</keyword>
<organism evidence="1 2">
    <name type="scientific">Rhizobium lentis</name>
    <dbReference type="NCBI Taxonomy" id="1138194"/>
    <lineage>
        <taxon>Bacteria</taxon>
        <taxon>Pseudomonadati</taxon>
        <taxon>Pseudomonadota</taxon>
        <taxon>Alphaproteobacteria</taxon>
        <taxon>Hyphomicrobiales</taxon>
        <taxon>Rhizobiaceae</taxon>
        <taxon>Rhizobium/Agrobacterium group</taxon>
        <taxon>Rhizobium</taxon>
    </lineage>
</organism>
<gene>
    <name evidence="1" type="ORF">GGI59_002305</name>
</gene>
<comment type="caution">
    <text evidence="1">The sequence shown here is derived from an EMBL/GenBank/DDBJ whole genome shotgun (WGS) entry which is preliminary data.</text>
</comment>
<dbReference type="RefSeq" id="WP_085742362.1">
    <property type="nucleotide sequence ID" value="NZ_JACHBB010000004.1"/>
</dbReference>
<evidence type="ECO:0000313" key="2">
    <source>
        <dbReference type="Proteomes" id="UP000528824"/>
    </source>
</evidence>
<proteinExistence type="predicted"/>
<sequence>MSAPVVRAKFRVMAIEPAQNADPNNVFTTIRMIPVWEQEGVNRTWSKATPSGELKISITNPEAIDKFDLGKEYFLDFTPAD</sequence>